<dbReference type="RefSeq" id="WP_107200724.1">
    <property type="nucleotide sequence ID" value="NZ_CP015958.1"/>
</dbReference>
<dbReference type="EMBL" id="JAYLVJ010000001">
    <property type="protein sequence ID" value="MEO1752472.1"/>
    <property type="molecule type" value="Genomic_DNA"/>
</dbReference>
<name>A0ABV0DN09_9BURK</name>
<dbReference type="Proteomes" id="UP001462961">
    <property type="component" value="Unassembled WGS sequence"/>
</dbReference>
<comment type="caution">
    <text evidence="1">The sequence shown here is derived from an EMBL/GenBank/DDBJ whole genome shotgun (WGS) entry which is preliminary data.</text>
</comment>
<sequence>MAIIVLLPGFEAVARLVGEDDAGVSSGKLTGHYRLLVLDTASVQQRIGVDEQFFVLPVAPGQYRLDRCTDYVQFTFTDGVPAGVAGGPRLSAKQVIVHRPAGAATAALVMKGVSISLIADEPPAGGKLTYPNAGASGMGHVTLQEKYSGGEIPDGFPLVAGPDGFAVETGNRDLRCDITHAPTASLLIREEAALKFVMATPAGSPRGRAEFVGDLTARGNIIMRLAGAGLSITGSDDDGAATPVPGAVSRLSIEADLAVVSAFHGTTVQASYSHPPDTSSPIVQMRGFARQFQFFIRMPKAAGAAIRDEDVQLLFLDQRVISKAGYSDHRQRFHGLWVAGLSSVRTAVEWLDCAAAIATRTAGGRFEVQAGSAGLRRIDDGSVLPAQPLVPKIMAGGVRQLQIPVGALRIKVDADATGGFSMDTALGTLSILNPSMEGRPNGVAGKADADTHAGEAYVPWVLRRSDAMPLDLSASGLRPSEPDGNWASAFDYDEQRFRLLEQPGVGFTMQRDRAGVHRVEPAGVAAGKSVRRTELKEYSNPDGSKTLAVTALCAALSYMRIATGDWRFLDPGDVKLRFNLIEDKKLLELTKGWAPDDVRIVLGAHTKSTAALHAFIDENQPQPTNGLYLPFVGPVAVVLKGREPGADDTAPILYCDELAYGKWPSKTTVLAIDMSEVAGLPFEDVFPDLPGHSWEDVASDDLDLWPVIRSKGKGQEKDPSAVTWKGLFYRNMPLNLVLEPKADHEIRTHFPTLAGLLDAINGGLRLDYGWYDEKGATWRGELDCQDNPIELLPTISDYVSITLRYVLTKGSAGNPTAGAVSIRVALPLLSERGAPAADVPSLDGNITFDLASDNPFARVALRGGKGPFDTQRVPGFDKVRFAGISTDFQNARIDLELFPSDRIKAVFKAFDVPPGEPFKAGIALNLKAGIGKSFSLVIPHEVKSTLFDKYPVVIQGIQLDMSDRASLTFVCQLGLGIPGVDTVGLRVVLQEVDGGGWDMQVLPEGIQGEFSFADTKVRAKIEWRGPTGVAQPSMQAREFWGELNLEGGIFDSYALALRIGAVGERPYWIAGLKTDEIRIGSATIEEPVLLLAHAADTTPELRKIVTDPAASLKPIRPASADRSKQEREAWLSSWQPSTDMGTVFAASGYLRFDKTFATSTKDKDNSDGKYLTNIILTDAGLARLDAWVRLLGSDQGLVRLVLGVDFNEGMISAGVQLPEMAIPDKEHAKYRIDPGFMYASVSYKGPLRFKLSVGWPDRVSGPGIERDWSKSTRIYLDTMWPINTFWGGWQFEYRDNERLTYGMAIRAGWTKTYPAGAKGVAYAEADIGVTLGGVLIFDYGVLSRRQAQLMTQLRTLLQSAAAPLDSLADAQALSLMPSMQLAQTWLGVMARETAADDADDIRLTAELYGDIWGRGYAEFLGITLASIKIAAYARFETQGTMRHGITRCLAITGYTVDVEIACVRYSAYVEVEIWVVKD</sequence>
<gene>
    <name evidence="1" type="ORF">VOI32_00820</name>
</gene>
<reference evidence="1 2" key="1">
    <citation type="submission" date="2024-01" db="EMBL/GenBank/DDBJ databases">
        <title>The diversity of rhizobia nodulating Mimosa spp. in eleven states of Brazil covering several biomes is determined by host plant, location, and edaphic factors.</title>
        <authorList>
            <person name="Rouws L."/>
            <person name="Barauna A."/>
            <person name="Beukes C."/>
            <person name="De Faria S.M."/>
            <person name="Gross E."/>
            <person name="Dos Reis Junior F.B."/>
            <person name="Simon M."/>
            <person name="Maluk M."/>
            <person name="Odee D.W."/>
            <person name="Kenicer G."/>
            <person name="Young J.P.W."/>
            <person name="Reis V.M."/>
            <person name="Zilli J."/>
            <person name="James E.K."/>
        </authorList>
    </citation>
    <scope>NUCLEOTIDE SEQUENCE [LARGE SCALE GENOMIC DNA]</scope>
    <source>
        <strain evidence="1 2">JHI1651</strain>
    </source>
</reference>
<proteinExistence type="predicted"/>
<evidence type="ECO:0000313" key="2">
    <source>
        <dbReference type="Proteomes" id="UP001462961"/>
    </source>
</evidence>
<protein>
    <submittedName>
        <fullName evidence="1">Uncharacterized protein</fullName>
    </submittedName>
</protein>
<keyword evidence="2" id="KW-1185">Reference proteome</keyword>
<organism evidence="1 2">
    <name type="scientific">Paraburkholderia caribensis</name>
    <dbReference type="NCBI Taxonomy" id="75105"/>
    <lineage>
        <taxon>Bacteria</taxon>
        <taxon>Pseudomonadati</taxon>
        <taxon>Pseudomonadota</taxon>
        <taxon>Betaproteobacteria</taxon>
        <taxon>Burkholderiales</taxon>
        <taxon>Burkholderiaceae</taxon>
        <taxon>Paraburkholderia</taxon>
    </lineage>
</organism>
<accession>A0ABV0DN09</accession>
<evidence type="ECO:0000313" key="1">
    <source>
        <dbReference type="EMBL" id="MEO1752472.1"/>
    </source>
</evidence>